<keyword evidence="2" id="KW-0934">Plastid</keyword>
<dbReference type="EMBL" id="KY819065">
    <property type="protein sequence ID" value="ARO74328.1"/>
    <property type="molecule type" value="Genomic_DNA"/>
</dbReference>
<evidence type="ECO:0000313" key="2">
    <source>
        <dbReference type="EMBL" id="ARO74328.1"/>
    </source>
</evidence>
<feature type="transmembrane region" description="Helical" evidence="1">
    <location>
        <begin position="6"/>
        <end position="26"/>
    </location>
</feature>
<dbReference type="RefSeq" id="YP_009472649.1">
    <property type="nucleotide sequence ID" value="NC_037365.1"/>
</dbReference>
<sequence>MTTLLLYIGMLGIATSLTIFLFFGFIKIQLI</sequence>
<proteinExistence type="predicted"/>
<accession>A0A2P0QJ16</accession>
<keyword evidence="2" id="KW-0150">Chloroplast</keyword>
<dbReference type="GeneID" id="37277650"/>
<keyword evidence="1" id="KW-1133">Transmembrane helix</keyword>
<dbReference type="AlphaFoldDB" id="A0A2P0QJ16"/>
<geneLocation type="chloroplast" evidence="2"/>
<keyword evidence="1" id="KW-0472">Membrane</keyword>
<gene>
    <name evidence="2" type="primary">petL</name>
</gene>
<organism evidence="2">
    <name type="scientific">Rhipilia penicilloides</name>
    <dbReference type="NCBI Taxonomy" id="1979422"/>
    <lineage>
        <taxon>Eukaryota</taxon>
        <taxon>Viridiplantae</taxon>
        <taxon>Chlorophyta</taxon>
        <taxon>core chlorophytes</taxon>
        <taxon>Ulvophyceae</taxon>
        <taxon>TCBD clade</taxon>
        <taxon>Bryopsidales</taxon>
        <taxon>Halimedineae</taxon>
        <taxon>Halimedaceae</taxon>
        <taxon>Rhipileae</taxon>
        <taxon>Rhipilia</taxon>
    </lineage>
</organism>
<keyword evidence="1" id="KW-0812">Transmembrane</keyword>
<name>A0A2P0QJ16_9CHLO</name>
<protein>
    <submittedName>
        <fullName evidence="2">Cytochrome b6-f complex subunit 6</fullName>
    </submittedName>
</protein>
<reference evidence="2" key="1">
    <citation type="submission" date="2017-03" db="EMBL/GenBank/DDBJ databases">
        <title>Chloroplast genome evolution in siphonous green algae.</title>
        <authorList>
            <person name="Cremen M.C."/>
            <person name="Marcelino V.R."/>
            <person name="Verbruggen H."/>
        </authorList>
    </citation>
    <scope>NUCLEOTIDE SEQUENCE</scope>
</reference>
<evidence type="ECO:0000256" key="1">
    <source>
        <dbReference type="SAM" id="Phobius"/>
    </source>
</evidence>